<dbReference type="RefSeq" id="WP_145734903.1">
    <property type="nucleotide sequence ID" value="NZ_VITR01000013.1"/>
</dbReference>
<evidence type="ECO:0000313" key="2">
    <source>
        <dbReference type="EMBL" id="TWB38168.1"/>
    </source>
</evidence>
<name>A0A560GVZ1_9PROT</name>
<keyword evidence="3" id="KW-1185">Reference proteome</keyword>
<dbReference type="AlphaFoldDB" id="A0A560GVZ1"/>
<keyword evidence="1" id="KW-0472">Membrane</keyword>
<evidence type="ECO:0000256" key="1">
    <source>
        <dbReference type="SAM" id="Phobius"/>
    </source>
</evidence>
<feature type="transmembrane region" description="Helical" evidence="1">
    <location>
        <begin position="101"/>
        <end position="120"/>
    </location>
</feature>
<keyword evidence="1" id="KW-0812">Transmembrane</keyword>
<feature type="transmembrane region" description="Helical" evidence="1">
    <location>
        <begin position="74"/>
        <end position="95"/>
    </location>
</feature>
<keyword evidence="1" id="KW-1133">Transmembrane helix</keyword>
<comment type="caution">
    <text evidence="2">The sequence shown here is derived from an EMBL/GenBank/DDBJ whole genome shotgun (WGS) entry which is preliminary data.</text>
</comment>
<feature type="transmembrane region" description="Helical" evidence="1">
    <location>
        <begin position="12"/>
        <end position="34"/>
    </location>
</feature>
<protein>
    <submittedName>
        <fullName evidence="2">Uncharacterized protein</fullName>
    </submittedName>
</protein>
<sequence length="135" mass="14354">MAAITRALTAFLAERLAECLLIIATLAALMGGLGGRGLPLSLHLVTSYYLLSGYPVGALLAWVVRRHRAAHWQALIACLAFVAHVGIFLAVRGLLHSRIAWGMSLFLGLPALMVVAFCAVQGARMQARGPTSFGE</sequence>
<evidence type="ECO:0000313" key="3">
    <source>
        <dbReference type="Proteomes" id="UP000315751"/>
    </source>
</evidence>
<feature type="transmembrane region" description="Helical" evidence="1">
    <location>
        <begin position="40"/>
        <end position="62"/>
    </location>
</feature>
<dbReference type="EMBL" id="VITR01000013">
    <property type="protein sequence ID" value="TWB38168.1"/>
    <property type="molecule type" value="Genomic_DNA"/>
</dbReference>
<gene>
    <name evidence="2" type="ORF">FBZ90_113164</name>
</gene>
<dbReference type="Proteomes" id="UP000315751">
    <property type="component" value="Unassembled WGS sequence"/>
</dbReference>
<accession>A0A560GVZ1</accession>
<organism evidence="2 3">
    <name type="scientific">Nitrospirillum amazonense</name>
    <dbReference type="NCBI Taxonomy" id="28077"/>
    <lineage>
        <taxon>Bacteria</taxon>
        <taxon>Pseudomonadati</taxon>
        <taxon>Pseudomonadota</taxon>
        <taxon>Alphaproteobacteria</taxon>
        <taxon>Rhodospirillales</taxon>
        <taxon>Azospirillaceae</taxon>
        <taxon>Nitrospirillum</taxon>
    </lineage>
</organism>
<reference evidence="2 3" key="1">
    <citation type="submission" date="2019-06" db="EMBL/GenBank/DDBJ databases">
        <title>Genomic Encyclopedia of Type Strains, Phase IV (KMG-V): Genome sequencing to study the core and pangenomes of soil and plant-associated prokaryotes.</title>
        <authorList>
            <person name="Whitman W."/>
        </authorList>
    </citation>
    <scope>NUCLEOTIDE SEQUENCE [LARGE SCALE GENOMIC DNA]</scope>
    <source>
        <strain evidence="2 3">BR 11622</strain>
    </source>
</reference>
<proteinExistence type="predicted"/>